<comment type="caution">
    <text evidence="11">The sequence shown here is derived from an EMBL/GenBank/DDBJ whole genome shotgun (WGS) entry which is preliminary data.</text>
</comment>
<comment type="subcellular location">
    <subcellularLocation>
        <location evidence="8">Cell membrane</location>
        <topology evidence="8">Multi-pass membrane protein</topology>
    </subcellularLocation>
    <subcellularLocation>
        <location evidence="1">Membrane</location>
        <topology evidence="1">Multi-pass membrane protein</topology>
    </subcellularLocation>
</comment>
<evidence type="ECO:0000256" key="5">
    <source>
        <dbReference type="ARBA" id="ARBA00022692"/>
    </source>
</evidence>
<evidence type="ECO:0000256" key="7">
    <source>
        <dbReference type="ARBA" id="ARBA00023136"/>
    </source>
</evidence>
<evidence type="ECO:0000256" key="1">
    <source>
        <dbReference type="ARBA" id="ARBA00004141"/>
    </source>
</evidence>
<name>A0ABT7CAU0_9MICO</name>
<feature type="transmembrane region" description="Helical" evidence="8">
    <location>
        <begin position="61"/>
        <end position="80"/>
    </location>
</feature>
<evidence type="ECO:0000256" key="3">
    <source>
        <dbReference type="ARBA" id="ARBA00022475"/>
    </source>
</evidence>
<feature type="compositionally biased region" description="Polar residues" evidence="10">
    <location>
        <begin position="1"/>
        <end position="13"/>
    </location>
</feature>
<dbReference type="NCBIfam" id="NF004751">
    <property type="entry name" value="PRK06080.1-3"/>
    <property type="match status" value="1"/>
</dbReference>
<dbReference type="EC" id="2.5.1.74" evidence="8 9"/>
<protein>
    <recommendedName>
        <fullName evidence="8 9">1,4-dihydroxy-2-naphthoate octaprenyltransferase</fullName>
        <shortName evidence="8">DHNA-octaprenyltransferase</shortName>
        <ecNumber evidence="8 9">2.5.1.74</ecNumber>
    </recommendedName>
</protein>
<dbReference type="PANTHER" id="PTHR13929">
    <property type="entry name" value="1,4-DIHYDROXY-2-NAPHTHOATE OCTAPRENYLTRANSFERASE"/>
    <property type="match status" value="1"/>
</dbReference>
<comment type="catalytic activity">
    <reaction evidence="8">
        <text>an all-trans-polyprenyl diphosphate + 1,4-dihydroxy-2-naphthoate + H(+) = a 2-demethylmenaquinol + CO2 + diphosphate</text>
        <dbReference type="Rhea" id="RHEA:26478"/>
        <dbReference type="Rhea" id="RHEA-COMP:9563"/>
        <dbReference type="Rhea" id="RHEA-COMP:9564"/>
        <dbReference type="ChEBI" id="CHEBI:11173"/>
        <dbReference type="ChEBI" id="CHEBI:15378"/>
        <dbReference type="ChEBI" id="CHEBI:16526"/>
        <dbReference type="ChEBI" id="CHEBI:33019"/>
        <dbReference type="ChEBI" id="CHEBI:55437"/>
        <dbReference type="ChEBI" id="CHEBI:58914"/>
        <dbReference type="EC" id="2.5.1.74"/>
    </reaction>
</comment>
<reference evidence="11" key="1">
    <citation type="submission" date="2018-03" db="EMBL/GenBank/DDBJ databases">
        <authorList>
            <person name="Nunes O.C."/>
            <person name="Lopes A.R."/>
            <person name="Froufe H."/>
            <person name="Munoz-Merida A."/>
            <person name="Barroso C."/>
            <person name="Egas C."/>
        </authorList>
    </citation>
    <scope>NUCLEOTIDE SEQUENCE</scope>
    <source>
        <strain evidence="11">ON4</strain>
    </source>
</reference>
<evidence type="ECO:0000256" key="8">
    <source>
        <dbReference type="HAMAP-Rule" id="MF_01937"/>
    </source>
</evidence>
<dbReference type="Gene3D" id="1.10.357.140">
    <property type="entry name" value="UbiA prenyltransferase"/>
    <property type="match status" value="1"/>
</dbReference>
<dbReference type="InterPro" id="IPR026046">
    <property type="entry name" value="UBIAD1"/>
</dbReference>
<dbReference type="Proteomes" id="UP001170379">
    <property type="component" value="Unassembled WGS sequence"/>
</dbReference>
<keyword evidence="6 8" id="KW-1133">Transmembrane helix</keyword>
<dbReference type="InterPro" id="IPR004657">
    <property type="entry name" value="MenA"/>
</dbReference>
<feature type="transmembrane region" description="Helical" evidence="8">
    <location>
        <begin position="263"/>
        <end position="285"/>
    </location>
</feature>
<dbReference type="PANTHER" id="PTHR13929:SF0">
    <property type="entry name" value="UBIA PRENYLTRANSFERASE DOMAIN-CONTAINING PROTEIN 1"/>
    <property type="match status" value="1"/>
</dbReference>
<dbReference type="Pfam" id="PF01040">
    <property type="entry name" value="UbiA"/>
    <property type="match status" value="1"/>
</dbReference>
<keyword evidence="5 8" id="KW-0812">Transmembrane</keyword>
<evidence type="ECO:0000256" key="10">
    <source>
        <dbReference type="SAM" id="MobiDB-lite"/>
    </source>
</evidence>
<organism evidence="11 12">
    <name type="scientific">Gulosibacter molinativorax</name>
    <dbReference type="NCBI Taxonomy" id="256821"/>
    <lineage>
        <taxon>Bacteria</taxon>
        <taxon>Bacillati</taxon>
        <taxon>Actinomycetota</taxon>
        <taxon>Actinomycetes</taxon>
        <taxon>Micrococcales</taxon>
        <taxon>Microbacteriaceae</taxon>
        <taxon>Gulosibacter</taxon>
    </lineage>
</organism>
<evidence type="ECO:0000313" key="12">
    <source>
        <dbReference type="Proteomes" id="UP001170379"/>
    </source>
</evidence>
<feature type="transmembrane region" description="Helical" evidence="8">
    <location>
        <begin position="115"/>
        <end position="132"/>
    </location>
</feature>
<reference evidence="11" key="2">
    <citation type="journal article" date="2022" name="Sci. Rep.">
        <title>In silico prediction of the enzymes involved in the degradation of the herbicide molinate by Gulosibacter molinativorax ON4T.</title>
        <authorList>
            <person name="Lopes A.R."/>
            <person name="Bunin E."/>
            <person name="Viana A.T."/>
            <person name="Froufe H."/>
            <person name="Munoz-Merida A."/>
            <person name="Pinho D."/>
            <person name="Figueiredo J."/>
            <person name="Barroso C."/>
            <person name="Vaz-Moreira I."/>
            <person name="Bellanger X."/>
            <person name="Egas C."/>
            <person name="Nunes O.C."/>
        </authorList>
    </citation>
    <scope>NUCLEOTIDE SEQUENCE</scope>
    <source>
        <strain evidence="11">ON4</strain>
    </source>
</reference>
<evidence type="ECO:0000256" key="4">
    <source>
        <dbReference type="ARBA" id="ARBA00022679"/>
    </source>
</evidence>
<dbReference type="InterPro" id="IPR044878">
    <property type="entry name" value="UbiA_sf"/>
</dbReference>
<keyword evidence="12" id="KW-1185">Reference proteome</keyword>
<dbReference type="HAMAP" id="MF_01937">
    <property type="entry name" value="MenA_1"/>
    <property type="match status" value="1"/>
</dbReference>
<dbReference type="InterPro" id="IPR000537">
    <property type="entry name" value="UbiA_prenyltransferase"/>
</dbReference>
<dbReference type="PIRSF" id="PIRSF005355">
    <property type="entry name" value="UBIAD1"/>
    <property type="match status" value="1"/>
</dbReference>
<evidence type="ECO:0000313" key="11">
    <source>
        <dbReference type="EMBL" id="MDJ1372318.1"/>
    </source>
</evidence>
<accession>A0ABT7CAU0</accession>
<evidence type="ECO:0000256" key="6">
    <source>
        <dbReference type="ARBA" id="ARBA00022989"/>
    </source>
</evidence>
<dbReference type="RefSeq" id="WP_026937547.1">
    <property type="nucleotide sequence ID" value="NZ_CP028426.1"/>
</dbReference>
<comment type="similarity">
    <text evidence="8">Belongs to the MenA family. Type 1 subfamily.</text>
</comment>
<keyword evidence="7 8" id="KW-0472">Membrane</keyword>
<keyword evidence="4 8" id="KW-0808">Transferase</keyword>
<feature type="transmembrane region" description="Helical" evidence="8">
    <location>
        <begin position="236"/>
        <end position="257"/>
    </location>
</feature>
<comment type="function">
    <text evidence="8">Conversion of 1,4-dihydroxy-2-naphthoate (DHNA) to demethylmenaquinone (DMK).</text>
</comment>
<feature type="transmembrane region" description="Helical" evidence="8">
    <location>
        <begin position="37"/>
        <end position="55"/>
    </location>
</feature>
<feature type="region of interest" description="Disordered" evidence="10">
    <location>
        <begin position="1"/>
        <end position="25"/>
    </location>
</feature>
<comment type="pathway">
    <text evidence="8">Quinol/quinone metabolism; menaquinone biosynthesis; menaquinol from 1,4-dihydroxy-2-naphthoate: step 1/2.</text>
</comment>
<keyword evidence="2 8" id="KW-0474">Menaquinone biosynthesis</keyword>
<dbReference type="NCBIfam" id="TIGR00751">
    <property type="entry name" value="menA"/>
    <property type="match status" value="1"/>
</dbReference>
<dbReference type="CDD" id="cd13962">
    <property type="entry name" value="PT_UbiA_UBIAD1"/>
    <property type="match status" value="1"/>
</dbReference>
<feature type="transmembrane region" description="Helical" evidence="8">
    <location>
        <begin position="138"/>
        <end position="156"/>
    </location>
</feature>
<gene>
    <name evidence="8" type="primary">menA</name>
    <name evidence="11" type="ORF">C7K25_13225</name>
</gene>
<feature type="transmembrane region" description="Helical" evidence="8">
    <location>
        <begin position="297"/>
        <end position="315"/>
    </location>
</feature>
<proteinExistence type="inferred from homology"/>
<feature type="transmembrane region" description="Helical" evidence="8">
    <location>
        <begin position="168"/>
        <end position="189"/>
    </location>
</feature>
<sequence length="316" mass="33599">MAKQKSNNPTQRPNKAKGKQGKPTIGDWIEGARLRTLPLALVPVILGTASAVAAVPGEFHWIRALGALVVALALQIGVNYSNDYSDGIRGTDDYRVGPPRLTGSGQVNPKTVRNVAFAFFGIAAAAGLALAIATQQWWLLAVGAAAIIAAWFYTGGKRPYGYAGLGEVFVFVFFGLVATVGTTYVQILTVPQHTWVLAVAAGLFSCAVLMVNNIRDRETDVLASKKTLAVRVGLRGSRILFGLFALLPFVATILFGLLYPNTFFSFFALLLIGPAVVITSTSTAAKDLILALKLTSLGALLWAVLMAFGLWIPAFS</sequence>
<feature type="transmembrane region" description="Helical" evidence="8">
    <location>
        <begin position="195"/>
        <end position="215"/>
    </location>
</feature>
<evidence type="ECO:0000256" key="2">
    <source>
        <dbReference type="ARBA" id="ARBA00022428"/>
    </source>
</evidence>
<dbReference type="EMBL" id="PXVD01000023">
    <property type="protein sequence ID" value="MDJ1372318.1"/>
    <property type="molecule type" value="Genomic_DNA"/>
</dbReference>
<evidence type="ECO:0000256" key="9">
    <source>
        <dbReference type="NCBIfam" id="TIGR00751"/>
    </source>
</evidence>
<keyword evidence="3 8" id="KW-1003">Cell membrane</keyword>